<evidence type="ECO:0000313" key="2">
    <source>
        <dbReference type="Proteomes" id="UP000297948"/>
    </source>
</evidence>
<dbReference type="EMBL" id="SRID01000297">
    <property type="protein sequence ID" value="TGA96094.1"/>
    <property type="molecule type" value="Genomic_DNA"/>
</dbReference>
<dbReference type="AlphaFoldDB" id="A0A4Z0GJN4"/>
<gene>
    <name evidence="1" type="ORF">E4099_24390</name>
</gene>
<keyword evidence="2" id="KW-1185">Reference proteome</keyword>
<accession>A0A4Z0GJN4</accession>
<dbReference type="InterPro" id="IPR024747">
    <property type="entry name" value="Pyridox_Oxase-rel"/>
</dbReference>
<evidence type="ECO:0000313" key="1">
    <source>
        <dbReference type="EMBL" id="TGA96094.1"/>
    </source>
</evidence>
<name>A0A4Z0GJN4_9ACTN</name>
<sequence length="138" mass="14508">MELLAGTRYGRASLSLHALPFVTMTRHIVTGDELLLRMHRGHGYHRACDGQVIAYGADTLADGSGGPGGAGAGELWSVQCVGTAHLDAPADAELERLGPAPGTVDGEAYEPVYLRVRPRFATVHHIVGASPFQAGHAE</sequence>
<comment type="caution">
    <text evidence="1">The sequence shown here is derived from an EMBL/GenBank/DDBJ whole genome shotgun (WGS) entry which is preliminary data.</text>
</comment>
<dbReference type="Proteomes" id="UP000297948">
    <property type="component" value="Unassembled WGS sequence"/>
</dbReference>
<proteinExistence type="predicted"/>
<protein>
    <submittedName>
        <fullName evidence="1">Pyridoxamine 5'-phosphate oxidase family protein</fullName>
    </submittedName>
</protein>
<dbReference type="InterPro" id="IPR012349">
    <property type="entry name" value="Split_barrel_FMN-bd"/>
</dbReference>
<reference evidence="1 2" key="1">
    <citation type="submission" date="2019-03" db="EMBL/GenBank/DDBJ databases">
        <authorList>
            <person name="Gonzalez-Pimentel J.L."/>
        </authorList>
    </citation>
    <scope>NUCLEOTIDE SEQUENCE [LARGE SCALE GENOMIC DNA]</scope>
    <source>
        <strain evidence="1 2">JCM 31289</strain>
    </source>
</reference>
<dbReference type="Gene3D" id="2.30.110.10">
    <property type="entry name" value="Electron Transport, Fmn-binding Protein, Chain A"/>
    <property type="match status" value="1"/>
</dbReference>
<dbReference type="Pfam" id="PF12900">
    <property type="entry name" value="Pyridox_ox_2"/>
    <property type="match status" value="1"/>
</dbReference>
<organism evidence="1 2">
    <name type="scientific">Streptomyces palmae</name>
    <dbReference type="NCBI Taxonomy" id="1701085"/>
    <lineage>
        <taxon>Bacteria</taxon>
        <taxon>Bacillati</taxon>
        <taxon>Actinomycetota</taxon>
        <taxon>Actinomycetes</taxon>
        <taxon>Kitasatosporales</taxon>
        <taxon>Streptomycetaceae</taxon>
        <taxon>Streptomyces</taxon>
    </lineage>
</organism>
<dbReference type="OrthoDB" id="4279675at2"/>